<dbReference type="EMBL" id="GEZM01098390">
    <property type="protein sequence ID" value="JAV53898.1"/>
    <property type="molecule type" value="Transcribed_RNA"/>
</dbReference>
<accession>A0A1Y1K087</accession>
<name>A0A1Y1K087_PHOPY</name>
<dbReference type="AlphaFoldDB" id="A0A1Y1K087"/>
<sequence length="562" mass="62382">MATGRQGTFRSDKDEQMDLDTAGPSGTKRAIQDILVDPDDNTVKIPSAKKPRVELNTIMKKNVLLFLTDSFIRLMREVTPLPEAISNLTLGIQIGNILNATHNILRQGAAGKYTALETKTKDQGFSIAYNGTHVIALDRAKAIVGECAKRQSLTYKDFSPKDVDAWYGTAGPYINFMCGFGLRLKELRLGHNSMPITKENGVRSAFPVSSYGLEGSHHILLEGCTFPPEKRSSIVQSLGPMTVLLCYMKAEGKYASKWKTACKRAFAHIPFIDDILNAIHGKQASETRTIIKTMANISRIITTRQATRAFLPFNLVSLLLWSGVKDGPLETIKIAGVVNKHFTLQPGPKWAERIDFSGMGALMAYTTCMKGYEWHLQTQMNSHESGQVVFHSIFGTYKEDLGILEKITNFKTSWSRREDLKDKFQQPHERGTLVPCHPIQFELWSKLSSASQTGLLSTSFMQDSSLPCFSGTRKVRHLGAFLENMKRKNDATSGGKTLPLLATMLSDVLSGLIQDLEKDGLNMDMGTTHWFVVKDLKFDGEAPAPCNFIAETTGKFFLGPKP</sequence>
<organism evidence="2">
    <name type="scientific">Photinus pyralis</name>
    <name type="common">Common eastern firefly</name>
    <name type="synonym">Lampyris pyralis</name>
    <dbReference type="NCBI Taxonomy" id="7054"/>
    <lineage>
        <taxon>Eukaryota</taxon>
        <taxon>Metazoa</taxon>
        <taxon>Ecdysozoa</taxon>
        <taxon>Arthropoda</taxon>
        <taxon>Hexapoda</taxon>
        <taxon>Insecta</taxon>
        <taxon>Pterygota</taxon>
        <taxon>Neoptera</taxon>
        <taxon>Endopterygota</taxon>
        <taxon>Coleoptera</taxon>
        <taxon>Polyphaga</taxon>
        <taxon>Elateriformia</taxon>
        <taxon>Elateroidea</taxon>
        <taxon>Lampyridae</taxon>
        <taxon>Lampyrinae</taxon>
        <taxon>Photinus</taxon>
    </lineage>
</organism>
<evidence type="ECO:0000256" key="1">
    <source>
        <dbReference type="SAM" id="MobiDB-lite"/>
    </source>
</evidence>
<evidence type="ECO:0008006" key="3">
    <source>
        <dbReference type="Google" id="ProtNLM"/>
    </source>
</evidence>
<evidence type="ECO:0000313" key="2">
    <source>
        <dbReference type="EMBL" id="JAV53898.1"/>
    </source>
</evidence>
<protein>
    <recommendedName>
        <fullName evidence="3">NP</fullName>
    </recommendedName>
</protein>
<proteinExistence type="predicted"/>
<reference evidence="2" key="1">
    <citation type="journal article" date="2016" name="Sci. Rep.">
        <title>Molecular characterization of firefly nuptial gifts: a multi-omics approach sheds light on postcopulatory sexual selection.</title>
        <authorList>
            <person name="Al-Wathiqui N."/>
            <person name="Fallon T.R."/>
            <person name="South A."/>
            <person name="Weng J.K."/>
            <person name="Lewis S.M."/>
        </authorList>
    </citation>
    <scope>NUCLEOTIDE SEQUENCE</scope>
</reference>
<feature type="region of interest" description="Disordered" evidence="1">
    <location>
        <begin position="1"/>
        <end position="26"/>
    </location>
</feature>